<keyword evidence="6 8" id="KW-0234">DNA repair</keyword>
<dbReference type="GO" id="GO:0008168">
    <property type="term" value="F:methyltransferase activity"/>
    <property type="evidence" value="ECO:0007669"/>
    <property type="project" value="UniProtKB-KW"/>
</dbReference>
<dbReference type="PROSITE" id="PS00374">
    <property type="entry name" value="MGMT"/>
    <property type="match status" value="1"/>
</dbReference>
<dbReference type="Pfam" id="PF01035">
    <property type="entry name" value="DNA_binding_1"/>
    <property type="match status" value="1"/>
</dbReference>
<dbReference type="Gene3D" id="3.30.160.70">
    <property type="entry name" value="Methylated DNA-protein cysteine methyltransferase domain"/>
    <property type="match status" value="1"/>
</dbReference>
<accession>A0ABM7V4C1</accession>
<evidence type="ECO:0000313" key="12">
    <source>
        <dbReference type="Proteomes" id="UP001319867"/>
    </source>
</evidence>
<dbReference type="SUPFAM" id="SSF46767">
    <property type="entry name" value="Methylated DNA-protein cysteine methyltransferase, C-terminal domain"/>
    <property type="match status" value="1"/>
</dbReference>
<organism evidence="11 12">
    <name type="scientific">Flavobacterium ammoniigenes</name>
    <dbReference type="NCBI Taxonomy" id="1751095"/>
    <lineage>
        <taxon>Bacteria</taxon>
        <taxon>Pseudomonadati</taxon>
        <taxon>Bacteroidota</taxon>
        <taxon>Flavobacteriia</taxon>
        <taxon>Flavobacteriales</taxon>
        <taxon>Flavobacteriaceae</taxon>
        <taxon>Flavobacterium</taxon>
    </lineage>
</organism>
<reference evidence="11 12" key="1">
    <citation type="journal article" date="2022" name="Int. J. Syst. Evol. Microbiol.">
        <title>Flavobacterium ammonificans sp. nov. and Flavobacterium ammoniigenes sp. nov., ammonifying bacteria isolated from surface river water.</title>
        <authorList>
            <person name="Watanabe K."/>
            <person name="Kitamura T."/>
            <person name="Ogata Y."/>
            <person name="Shindo C."/>
            <person name="Suda W."/>
        </authorList>
    </citation>
    <scope>NUCLEOTIDE SEQUENCE [LARGE SCALE GENOMIC DNA]</scope>
    <source>
        <strain evidence="11 12">GENT5</strain>
    </source>
</reference>
<dbReference type="InterPro" id="IPR036388">
    <property type="entry name" value="WH-like_DNA-bd_sf"/>
</dbReference>
<comment type="function">
    <text evidence="8">Involved in the cellular defense against the biological effects of O6-methylguanine (O6-MeG) and O4-methylthymine (O4-MeT) in DNA. Repairs the methylated nucleobase in DNA by stoichiometrically transferring the methyl group to a cysteine residue in the enzyme. This is a suicide reaction: the enzyme is irreversibly inactivated.</text>
</comment>
<dbReference type="SUPFAM" id="SSF53155">
    <property type="entry name" value="Methylated DNA-protein cysteine methyltransferase domain"/>
    <property type="match status" value="1"/>
</dbReference>
<protein>
    <recommendedName>
        <fullName evidence="8">Methylated-DNA--protein-cysteine methyltransferase</fullName>
        <ecNumber evidence="8">2.1.1.63</ecNumber>
    </recommendedName>
    <alternativeName>
        <fullName evidence="8">6-O-methylguanine-DNA methyltransferase</fullName>
        <shortName evidence="8">MGMT</shortName>
    </alternativeName>
    <alternativeName>
        <fullName evidence="8">O-6-methylguanine-DNA-alkyltransferase</fullName>
    </alternativeName>
</protein>
<dbReference type="RefSeq" id="WP_229317937.1">
    <property type="nucleotide sequence ID" value="NZ_AP025184.1"/>
</dbReference>
<comment type="catalytic activity">
    <reaction evidence="7 8">
        <text>a 6-O-methyl-2'-deoxyguanosine in DNA + L-cysteinyl-[protein] = S-methyl-L-cysteinyl-[protein] + a 2'-deoxyguanosine in DNA</text>
        <dbReference type="Rhea" id="RHEA:24000"/>
        <dbReference type="Rhea" id="RHEA-COMP:10131"/>
        <dbReference type="Rhea" id="RHEA-COMP:10132"/>
        <dbReference type="Rhea" id="RHEA-COMP:11367"/>
        <dbReference type="Rhea" id="RHEA-COMP:11368"/>
        <dbReference type="ChEBI" id="CHEBI:29950"/>
        <dbReference type="ChEBI" id="CHEBI:82612"/>
        <dbReference type="ChEBI" id="CHEBI:85445"/>
        <dbReference type="ChEBI" id="CHEBI:85448"/>
        <dbReference type="EC" id="2.1.1.63"/>
    </reaction>
</comment>
<keyword evidence="4 8" id="KW-0808">Transferase</keyword>
<dbReference type="Pfam" id="PF02870">
    <property type="entry name" value="Methyltransf_1N"/>
    <property type="match status" value="1"/>
</dbReference>
<dbReference type="InterPro" id="IPR001497">
    <property type="entry name" value="MethylDNA_cys_MeTrfase_AS"/>
</dbReference>
<keyword evidence="5 8" id="KW-0227">DNA damage</keyword>
<comment type="similarity">
    <text evidence="8">Belongs to the MGMT family.</text>
</comment>
<evidence type="ECO:0000256" key="1">
    <source>
        <dbReference type="ARBA" id="ARBA00001286"/>
    </source>
</evidence>
<gene>
    <name evidence="11" type="primary">ogt1</name>
    <name evidence="11" type="ORF">GENT5_04930</name>
</gene>
<keyword evidence="3 8" id="KW-0489">Methyltransferase</keyword>
<feature type="active site" description="Nucleophile; methyl group acceptor" evidence="8">
    <location>
        <position position="120"/>
    </location>
</feature>
<proteinExistence type="inferred from homology"/>
<comment type="subcellular location">
    <subcellularLocation>
        <location evidence="8">Cytoplasm</location>
    </subcellularLocation>
</comment>
<keyword evidence="12" id="KW-1185">Reference proteome</keyword>
<dbReference type="CDD" id="cd06445">
    <property type="entry name" value="ATase"/>
    <property type="match status" value="1"/>
</dbReference>
<reference evidence="11 12" key="2">
    <citation type="journal article" date="2022" name="Microorganisms">
        <title>Complete Genome Sequences of Two Flavobacterium ammonificans Strains and a Flavobacterium ammoniigenes Strain of Ammonifying Bacterioplankton Isolated from Surface River Water.</title>
        <authorList>
            <person name="Suda W."/>
            <person name="Ogata Y."/>
            <person name="Shindo C."/>
            <person name="Watanabe K."/>
        </authorList>
    </citation>
    <scope>NUCLEOTIDE SEQUENCE [LARGE SCALE GENOMIC DNA]</scope>
    <source>
        <strain evidence="11 12">GENT5</strain>
    </source>
</reference>
<dbReference type="PANTHER" id="PTHR10815">
    <property type="entry name" value="METHYLATED-DNA--PROTEIN-CYSTEINE METHYLTRANSFERASE"/>
    <property type="match status" value="1"/>
</dbReference>
<comment type="catalytic activity">
    <reaction evidence="1 8">
        <text>a 4-O-methyl-thymidine in DNA + L-cysteinyl-[protein] = a thymidine in DNA + S-methyl-L-cysteinyl-[protein]</text>
        <dbReference type="Rhea" id="RHEA:53428"/>
        <dbReference type="Rhea" id="RHEA-COMP:10131"/>
        <dbReference type="Rhea" id="RHEA-COMP:10132"/>
        <dbReference type="Rhea" id="RHEA-COMP:13555"/>
        <dbReference type="Rhea" id="RHEA-COMP:13556"/>
        <dbReference type="ChEBI" id="CHEBI:29950"/>
        <dbReference type="ChEBI" id="CHEBI:82612"/>
        <dbReference type="ChEBI" id="CHEBI:137386"/>
        <dbReference type="ChEBI" id="CHEBI:137387"/>
        <dbReference type="EC" id="2.1.1.63"/>
    </reaction>
</comment>
<dbReference type="InterPro" id="IPR036217">
    <property type="entry name" value="MethylDNA_cys_MeTrfase_DNAb"/>
</dbReference>
<evidence type="ECO:0000256" key="8">
    <source>
        <dbReference type="HAMAP-Rule" id="MF_00772"/>
    </source>
</evidence>
<evidence type="ECO:0000256" key="6">
    <source>
        <dbReference type="ARBA" id="ARBA00023204"/>
    </source>
</evidence>
<dbReference type="GO" id="GO:0032259">
    <property type="term" value="P:methylation"/>
    <property type="evidence" value="ECO:0007669"/>
    <property type="project" value="UniProtKB-KW"/>
</dbReference>
<evidence type="ECO:0000256" key="4">
    <source>
        <dbReference type="ARBA" id="ARBA00022679"/>
    </source>
</evidence>
<comment type="miscellaneous">
    <text evidence="8">This enzyme catalyzes only one turnover and therefore is not strictly catalytic. According to one definition, an enzyme is a biocatalyst that acts repeatedly and over many reaction cycles.</text>
</comment>
<evidence type="ECO:0000313" key="11">
    <source>
        <dbReference type="EMBL" id="BDB54188.1"/>
    </source>
</evidence>
<dbReference type="InterPro" id="IPR014048">
    <property type="entry name" value="MethylDNA_cys_MeTrfase_DNA-bd"/>
</dbReference>
<dbReference type="EC" id="2.1.1.63" evidence="8"/>
<dbReference type="InterPro" id="IPR008332">
    <property type="entry name" value="MethylG_MeTrfase_N"/>
</dbReference>
<dbReference type="InterPro" id="IPR023546">
    <property type="entry name" value="MGMT"/>
</dbReference>
<dbReference type="PANTHER" id="PTHR10815:SF13">
    <property type="entry name" value="METHYLATED-DNA--PROTEIN-CYSTEINE METHYLTRANSFERASE"/>
    <property type="match status" value="1"/>
</dbReference>
<dbReference type="NCBIfam" id="TIGR00589">
    <property type="entry name" value="ogt"/>
    <property type="match status" value="1"/>
</dbReference>
<name>A0ABM7V4C1_9FLAO</name>
<sequence length="157" mass="17203">METASIKTPLGIATITGDEKGIAKIAIAEEGLVSEVIPLVLQEAVTQLQAYFEGHRNHFDFPINPAGTEFQQKVWKGLCEIPFGKTMSYLELAKQLGDVKAIRAVASANGKNPLWIVVPCHRVIGTDGSLTGYAGGLWRKKWLLEHENPSTQQSLFD</sequence>
<dbReference type="Gene3D" id="1.10.10.10">
    <property type="entry name" value="Winged helix-like DNA-binding domain superfamily/Winged helix DNA-binding domain"/>
    <property type="match status" value="1"/>
</dbReference>
<feature type="domain" description="Methylguanine DNA methyltransferase ribonuclease-like" evidence="10">
    <location>
        <begin position="4"/>
        <end position="64"/>
    </location>
</feature>
<dbReference type="EMBL" id="AP025184">
    <property type="protein sequence ID" value="BDB54188.1"/>
    <property type="molecule type" value="Genomic_DNA"/>
</dbReference>
<evidence type="ECO:0000256" key="5">
    <source>
        <dbReference type="ARBA" id="ARBA00022763"/>
    </source>
</evidence>
<evidence type="ECO:0000256" key="3">
    <source>
        <dbReference type="ARBA" id="ARBA00022603"/>
    </source>
</evidence>
<dbReference type="InterPro" id="IPR036631">
    <property type="entry name" value="MGMT_N_sf"/>
</dbReference>
<dbReference type="HAMAP" id="MF_00772">
    <property type="entry name" value="OGT"/>
    <property type="match status" value="1"/>
</dbReference>
<feature type="domain" description="Methylated-DNA-[protein]-cysteine S-methyltransferase DNA binding" evidence="9">
    <location>
        <begin position="69"/>
        <end position="148"/>
    </location>
</feature>
<evidence type="ECO:0000256" key="7">
    <source>
        <dbReference type="ARBA" id="ARBA00049348"/>
    </source>
</evidence>
<dbReference type="Proteomes" id="UP001319867">
    <property type="component" value="Chromosome"/>
</dbReference>
<keyword evidence="2 8" id="KW-0963">Cytoplasm</keyword>
<evidence type="ECO:0000256" key="2">
    <source>
        <dbReference type="ARBA" id="ARBA00022490"/>
    </source>
</evidence>
<evidence type="ECO:0000259" key="10">
    <source>
        <dbReference type="Pfam" id="PF02870"/>
    </source>
</evidence>
<evidence type="ECO:0000259" key="9">
    <source>
        <dbReference type="Pfam" id="PF01035"/>
    </source>
</evidence>